<dbReference type="AlphaFoldDB" id="A0A7R8X261"/>
<evidence type="ECO:0000313" key="5">
    <source>
        <dbReference type="Proteomes" id="UP000677054"/>
    </source>
</evidence>
<sequence length="505" mass="56057">MDWESSYELELENFLDHGDMGEIWFGENVMRQTVKWVKEKCCANEAILDIGCGNAALLLALQKEGFDNLTGCDYSEKGIDLASVIVAQEQIPSRNPISLHTCDILEEREIEQLGQGKFGLILDKGTYDAIRLSPQDSEGKGETYVKHVAFLNRPGGLFLITSYFQLLDQIPYPQISFVTPHCAKIAFSTPCTNSCMIEGVEAEEMGSCIQGILLPEVVSLLGRQGKQCVMRIQSSQVHLIMLESGAVGGVLVWAELDANNFFSEYNMDGVTPEHNEILLEFETGLFLPFPIVSDGCKIDARQEGKLAKTLSSFKSSQNAKSVKLKLTKKHSPCLTLEIELASALSLSRICVHDIPVGVLPRRLWSDYSGPPDLPVFDASVSIPSLKPVRSILDRMKNLSQHLIVSGNSIGNLCFRVETNLVSVKTVFTYGSLPQWERVKVEKRDGEEQEVFHGARIDIKKLNHFVCSENINFCEAVCSIVENQLVHLALLTDSMIIQCHIPAMSI</sequence>
<dbReference type="EMBL" id="CAJPEV010000290">
    <property type="protein sequence ID" value="CAG0883540.1"/>
    <property type="molecule type" value="Genomic_DNA"/>
</dbReference>
<dbReference type="PANTHER" id="PTHR12900">
    <property type="entry name" value="MITOTIC AND DNA DAMAGE CHECKPOINT PROTEIN HUS1"/>
    <property type="match status" value="1"/>
</dbReference>
<accession>A0A7R8X261</accession>
<gene>
    <name evidence="4" type="ORF">DSTB1V02_LOCUS2554</name>
</gene>
<reference evidence="4" key="1">
    <citation type="submission" date="2020-11" db="EMBL/GenBank/DDBJ databases">
        <authorList>
            <person name="Tran Van P."/>
        </authorList>
    </citation>
    <scope>NUCLEOTIDE SEQUENCE</scope>
</reference>
<evidence type="ECO:0000256" key="1">
    <source>
        <dbReference type="ARBA" id="ARBA00004123"/>
    </source>
</evidence>
<dbReference type="GO" id="GO:0000724">
    <property type="term" value="P:double-strand break repair via homologous recombination"/>
    <property type="evidence" value="ECO:0007669"/>
    <property type="project" value="TreeGrafter"/>
</dbReference>
<dbReference type="GO" id="GO:0044778">
    <property type="term" value="P:meiotic DNA integrity checkpoint signaling"/>
    <property type="evidence" value="ECO:0007669"/>
    <property type="project" value="TreeGrafter"/>
</dbReference>
<dbReference type="InterPro" id="IPR007150">
    <property type="entry name" value="HUS1/Mec3"/>
</dbReference>
<name>A0A7R8X261_9CRUS</name>
<evidence type="ECO:0000259" key="3">
    <source>
        <dbReference type="Pfam" id="PF13847"/>
    </source>
</evidence>
<organism evidence="4">
    <name type="scientific">Darwinula stevensoni</name>
    <dbReference type="NCBI Taxonomy" id="69355"/>
    <lineage>
        <taxon>Eukaryota</taxon>
        <taxon>Metazoa</taxon>
        <taxon>Ecdysozoa</taxon>
        <taxon>Arthropoda</taxon>
        <taxon>Crustacea</taxon>
        <taxon>Oligostraca</taxon>
        <taxon>Ostracoda</taxon>
        <taxon>Podocopa</taxon>
        <taxon>Podocopida</taxon>
        <taxon>Darwinulocopina</taxon>
        <taxon>Darwinuloidea</taxon>
        <taxon>Darwinulidae</taxon>
        <taxon>Darwinula</taxon>
    </lineage>
</organism>
<dbReference type="InterPro" id="IPR029063">
    <property type="entry name" value="SAM-dependent_MTases_sf"/>
</dbReference>
<dbReference type="GO" id="GO:0030896">
    <property type="term" value="C:checkpoint clamp complex"/>
    <property type="evidence" value="ECO:0007669"/>
    <property type="project" value="InterPro"/>
</dbReference>
<keyword evidence="5" id="KW-1185">Reference proteome</keyword>
<proteinExistence type="predicted"/>
<evidence type="ECO:0000256" key="2">
    <source>
        <dbReference type="ARBA" id="ARBA00023242"/>
    </source>
</evidence>
<dbReference type="GO" id="GO:0033314">
    <property type="term" value="P:mitotic DNA replication checkpoint signaling"/>
    <property type="evidence" value="ECO:0007669"/>
    <property type="project" value="TreeGrafter"/>
</dbReference>
<dbReference type="EMBL" id="LR899807">
    <property type="protein sequence ID" value="CAD7242596.1"/>
    <property type="molecule type" value="Genomic_DNA"/>
</dbReference>
<dbReference type="SUPFAM" id="SSF53335">
    <property type="entry name" value="S-adenosyl-L-methionine-dependent methyltransferases"/>
    <property type="match status" value="1"/>
</dbReference>
<comment type="subcellular location">
    <subcellularLocation>
        <location evidence="1">Nucleus</location>
    </subcellularLocation>
</comment>
<dbReference type="Gene3D" id="3.40.50.150">
    <property type="entry name" value="Vaccinia Virus protein VP39"/>
    <property type="match status" value="1"/>
</dbReference>
<dbReference type="CDD" id="cd02440">
    <property type="entry name" value="AdoMet_MTases"/>
    <property type="match status" value="1"/>
</dbReference>
<dbReference type="Pfam" id="PF04005">
    <property type="entry name" value="Hus1"/>
    <property type="match status" value="2"/>
</dbReference>
<evidence type="ECO:0000313" key="4">
    <source>
        <dbReference type="EMBL" id="CAD7242596.1"/>
    </source>
</evidence>
<dbReference type="GO" id="GO:0035861">
    <property type="term" value="C:site of double-strand break"/>
    <property type="evidence" value="ECO:0007669"/>
    <property type="project" value="TreeGrafter"/>
</dbReference>
<feature type="domain" description="Methyltransferase" evidence="3">
    <location>
        <begin position="44"/>
        <end position="164"/>
    </location>
</feature>
<dbReference type="PANTHER" id="PTHR12900:SF0">
    <property type="entry name" value="CHECKPOINT PROTEIN"/>
    <property type="match status" value="1"/>
</dbReference>
<dbReference type="OrthoDB" id="10063861at2759"/>
<dbReference type="GO" id="GO:0000723">
    <property type="term" value="P:telomere maintenance"/>
    <property type="evidence" value="ECO:0007669"/>
    <property type="project" value="TreeGrafter"/>
</dbReference>
<protein>
    <recommendedName>
        <fullName evidence="3">Methyltransferase domain-containing protein</fullName>
    </recommendedName>
</protein>
<dbReference type="GO" id="GO:0006289">
    <property type="term" value="P:nucleotide-excision repair"/>
    <property type="evidence" value="ECO:0007669"/>
    <property type="project" value="TreeGrafter"/>
</dbReference>
<dbReference type="Pfam" id="PF13847">
    <property type="entry name" value="Methyltransf_31"/>
    <property type="match status" value="1"/>
</dbReference>
<keyword evidence="2" id="KW-0539">Nucleus</keyword>
<dbReference type="Gene3D" id="3.70.10.10">
    <property type="match status" value="1"/>
</dbReference>
<dbReference type="InterPro" id="IPR025714">
    <property type="entry name" value="Methyltranfer_dom"/>
</dbReference>
<dbReference type="Proteomes" id="UP000677054">
    <property type="component" value="Unassembled WGS sequence"/>
</dbReference>
<dbReference type="GO" id="GO:0031573">
    <property type="term" value="P:mitotic intra-S DNA damage checkpoint signaling"/>
    <property type="evidence" value="ECO:0007669"/>
    <property type="project" value="TreeGrafter"/>
</dbReference>